<keyword evidence="2" id="KW-1185">Reference proteome</keyword>
<organism evidence="1 2">
    <name type="scientific">Magallana gigas</name>
    <name type="common">Pacific oyster</name>
    <name type="synonym">Crassostrea gigas</name>
    <dbReference type="NCBI Taxonomy" id="29159"/>
    <lineage>
        <taxon>Eukaryota</taxon>
        <taxon>Metazoa</taxon>
        <taxon>Spiralia</taxon>
        <taxon>Lophotrochozoa</taxon>
        <taxon>Mollusca</taxon>
        <taxon>Bivalvia</taxon>
        <taxon>Autobranchia</taxon>
        <taxon>Pteriomorphia</taxon>
        <taxon>Ostreida</taxon>
        <taxon>Ostreoidea</taxon>
        <taxon>Ostreidae</taxon>
        <taxon>Magallana</taxon>
    </lineage>
</organism>
<dbReference type="AlphaFoldDB" id="A0A8W8IDJ2"/>
<proteinExistence type="predicted"/>
<accession>A0A8W8IDJ2</accession>
<evidence type="ECO:0000313" key="2">
    <source>
        <dbReference type="Proteomes" id="UP000005408"/>
    </source>
</evidence>
<dbReference type="Proteomes" id="UP000005408">
    <property type="component" value="Unassembled WGS sequence"/>
</dbReference>
<protein>
    <submittedName>
        <fullName evidence="1">Uncharacterized protein</fullName>
    </submittedName>
</protein>
<reference evidence="1" key="1">
    <citation type="submission" date="2022-08" db="UniProtKB">
        <authorList>
            <consortium name="EnsemblMetazoa"/>
        </authorList>
    </citation>
    <scope>IDENTIFICATION</scope>
    <source>
        <strain evidence="1">05x7-T-G4-1.051#20</strain>
    </source>
</reference>
<dbReference type="EnsemblMetazoa" id="G1367.1">
    <property type="protein sequence ID" value="G1367.1:cds"/>
    <property type="gene ID" value="G1367"/>
</dbReference>
<name>A0A8W8IDJ2_MAGGI</name>
<sequence length="89" mass="9982">MECLGVIVPIRVVEEHLNVIERAQILPQGTEERTVLGQRILHNPATLIIVQLTVPGLHEVPGGIVPWCVFEEHRDATERALTRSQVTEE</sequence>
<evidence type="ECO:0000313" key="1">
    <source>
        <dbReference type="EnsemblMetazoa" id="G1367.1:cds"/>
    </source>
</evidence>